<organism evidence="1 3">
    <name type="scientific">Photobacterium toruni</name>
    <dbReference type="NCBI Taxonomy" id="1935446"/>
    <lineage>
        <taxon>Bacteria</taxon>
        <taxon>Pseudomonadati</taxon>
        <taxon>Pseudomonadota</taxon>
        <taxon>Gammaproteobacteria</taxon>
        <taxon>Vibrionales</taxon>
        <taxon>Vibrionaceae</taxon>
        <taxon>Photobacterium</taxon>
    </lineage>
</organism>
<proteinExistence type="predicted"/>
<accession>A0A1T4UVR8</accession>
<dbReference type="InterPro" id="IPR035901">
    <property type="entry name" value="GIY-YIG_endonuc_sf"/>
</dbReference>
<dbReference type="SUPFAM" id="SSF82771">
    <property type="entry name" value="GIY-YIG endonuclease"/>
    <property type="match status" value="1"/>
</dbReference>
<protein>
    <submittedName>
        <fullName evidence="1">GIY-YIG catalytic domain protein</fullName>
    </submittedName>
</protein>
<dbReference type="AlphaFoldDB" id="A0A1T4UVR8"/>
<dbReference type="RefSeq" id="WP_144379621.1">
    <property type="nucleotide sequence ID" value="NZ_AP024859.1"/>
</dbReference>
<evidence type="ECO:0000313" key="3">
    <source>
        <dbReference type="Proteomes" id="UP000191116"/>
    </source>
</evidence>
<name>A0A1T4UVR8_9GAMM</name>
<evidence type="ECO:0000313" key="2">
    <source>
        <dbReference type="EMBL" id="SKA56815.1"/>
    </source>
</evidence>
<dbReference type="Gene3D" id="3.40.1440.10">
    <property type="entry name" value="GIY-YIG endonuclease"/>
    <property type="match status" value="1"/>
</dbReference>
<reference evidence="1 3" key="1">
    <citation type="submission" date="2017-02" db="EMBL/GenBank/DDBJ databases">
        <authorList>
            <person name="Peterson S.W."/>
        </authorList>
    </citation>
    <scope>NUCLEOTIDE SEQUENCE [LARGE SCALE GENOMIC DNA]</scope>
    <source>
        <strain evidence="1 3">CECT 9189</strain>
    </source>
</reference>
<gene>
    <name evidence="1" type="ORF">CZ814_03788</name>
    <name evidence="2" type="ORF">CZ814_03791</name>
</gene>
<evidence type="ECO:0000313" key="1">
    <source>
        <dbReference type="EMBL" id="SKA56793.1"/>
    </source>
</evidence>
<dbReference type="EMBL" id="FUWP01000036">
    <property type="protein sequence ID" value="SKA56815.1"/>
    <property type="molecule type" value="Genomic_DNA"/>
</dbReference>
<dbReference type="EMBL" id="FUWP01000036">
    <property type="protein sequence ID" value="SKA56793.1"/>
    <property type="molecule type" value="Genomic_DNA"/>
</dbReference>
<sequence length="134" mass="16085">MNIEPYYIFNGHAYPPQESGCYSFYNRLGICLYVGQSKNLKKRYMAHKSTCDYFDNVHFIGIWRCNQRDMDLIEGWLFVKLQPIKNKLKLKYYGKKLKINCKNIELVSTKVNHNGRYHFKYLQLRKSINGNKWT</sequence>
<dbReference type="OrthoDB" id="9803913at2"/>
<dbReference type="Proteomes" id="UP000191116">
    <property type="component" value="Unassembled WGS sequence"/>
</dbReference>